<dbReference type="Gene3D" id="3.30.2290.10">
    <property type="entry name" value="PmbA/TldD superfamily"/>
    <property type="match status" value="1"/>
</dbReference>
<evidence type="ECO:0000313" key="2">
    <source>
        <dbReference type="EMBL" id="MDO8167980.1"/>
    </source>
</evidence>
<proteinExistence type="predicted"/>
<dbReference type="InterPro" id="IPR047657">
    <property type="entry name" value="PmbA"/>
</dbReference>
<dbReference type="Proteomes" id="UP001172036">
    <property type="component" value="Unassembled WGS sequence"/>
</dbReference>
<feature type="domain" description="Metalloprotease TldD/E C-terminal" evidence="1">
    <location>
        <begin position="227"/>
        <end position="439"/>
    </location>
</feature>
<dbReference type="PANTHER" id="PTHR43421:SF1">
    <property type="entry name" value="METALLOPROTEASE PMBA"/>
    <property type="match status" value="1"/>
</dbReference>
<name>A0ABT9DFF7_9MOLU</name>
<dbReference type="InterPro" id="IPR045569">
    <property type="entry name" value="Metalloprtase-TldD/E_C"/>
</dbReference>
<organism evidence="2 3">
    <name type="scientific">Candidatus Phytoplasma melaleucae</name>
    <dbReference type="NCBI Taxonomy" id="2982630"/>
    <lineage>
        <taxon>Bacteria</taxon>
        <taxon>Bacillati</taxon>
        <taxon>Mycoplasmatota</taxon>
        <taxon>Mollicutes</taxon>
        <taxon>Acholeplasmatales</taxon>
        <taxon>Acholeplasmataceae</taxon>
        <taxon>Candidatus Phytoplasma</taxon>
    </lineage>
</organism>
<dbReference type="InterPro" id="IPR036059">
    <property type="entry name" value="TldD/PmbA_sf"/>
</dbReference>
<dbReference type="RefSeq" id="WP_304515184.1">
    <property type="nucleotide sequence ID" value="NZ_JAOSID010000002.1"/>
</dbReference>
<dbReference type="Pfam" id="PF19289">
    <property type="entry name" value="PmbA_TldD_3rd"/>
    <property type="match status" value="1"/>
</dbReference>
<dbReference type="InterPro" id="IPR035068">
    <property type="entry name" value="TldD/PmbA_N"/>
</dbReference>
<accession>A0ABT9DFF7</accession>
<gene>
    <name evidence="2" type="ORF">OC680_00585</name>
</gene>
<comment type="caution">
    <text evidence="2">The sequence shown here is derived from an EMBL/GenBank/DDBJ whole genome shotgun (WGS) entry which is preliminary data.</text>
</comment>
<sequence length="443" mass="50013">MGFINYCKWFEQSQAKGFDALEFIVNEQNSLQITSEDGKVNQQVKSDLSTIIINGLYKNKKASIYLEKNHNDLMIDTILDVLKKRIEILSFKEIDIIFSGSKLYPIISENNFDFSQIDINLKINLLLKLQQELLASCYFSRKSDISYTEIFSRQILVNSQGLNLQKKNSYAIIDAMCIFARGQEKEEIYKRFPVKIFQDFNFSDYAQKIITLGEKKINGRSLKSSIYPTVLANEVFADLLCSFQNVFSGLYAYRNLTKLKKQQKMKIASSKVTIIDDPLSEKAFFQHPFDDEGVACQAKNIITNGLFDNFIHNLKTAHIFHQEALGNCFNGTIAMSNCYLQKGHKSFQDMISVIQEGVYINSIIGLHAGVNDISGDFSLQAAGFKINKGEITTAVKMIVLSGNFFDILQNIQDISDDFVFSISGFGSSSVYVGNLTIAGDMPN</sequence>
<evidence type="ECO:0000313" key="3">
    <source>
        <dbReference type="Proteomes" id="UP001172036"/>
    </source>
</evidence>
<dbReference type="PANTHER" id="PTHR43421">
    <property type="entry name" value="METALLOPROTEASE PMBA"/>
    <property type="match status" value="1"/>
</dbReference>
<reference evidence="2 3" key="1">
    <citation type="journal article" date="2023" name="Int. J. Syst. Evol. Microbiol.">
        <title>The observation of taxonomic boundaries for the 16SrII and 16SrXXV phytoplasmas using genome-based delimitation.</title>
        <authorList>
            <person name="Rodrigues Jardim B."/>
            <person name="Tran-Nguyen L.T.T."/>
            <person name="Gambley C."/>
            <person name="Al-Sadi A.M."/>
            <person name="Al-Subhi A.M."/>
            <person name="Foissac X."/>
            <person name="Salar P."/>
            <person name="Cai H."/>
            <person name="Yang J.Y."/>
            <person name="Davis R."/>
            <person name="Jones L."/>
            <person name="Rodoni B."/>
            <person name="Constable F.E."/>
        </authorList>
    </citation>
    <scope>NUCLEOTIDE SEQUENCE [LARGE SCALE GENOMIC DNA]</scope>
    <source>
        <strain evidence="2">BAWM-155c</strain>
    </source>
</reference>
<evidence type="ECO:0000259" key="1">
    <source>
        <dbReference type="Pfam" id="PF19289"/>
    </source>
</evidence>
<dbReference type="EMBL" id="JAOSID010000002">
    <property type="protein sequence ID" value="MDO8167980.1"/>
    <property type="molecule type" value="Genomic_DNA"/>
</dbReference>
<protein>
    <submittedName>
        <fullName evidence="2">TldD/PmbA family protein</fullName>
    </submittedName>
</protein>
<dbReference type="SUPFAM" id="SSF111283">
    <property type="entry name" value="Putative modulator of DNA gyrase, PmbA/TldD"/>
    <property type="match status" value="1"/>
</dbReference>
<keyword evidence="3" id="KW-1185">Reference proteome</keyword>